<dbReference type="InterPro" id="IPR012908">
    <property type="entry name" value="PGAP1-ab_dom-like"/>
</dbReference>
<dbReference type="EMBL" id="JAIQDJ010000007">
    <property type="protein sequence ID" value="MBZ4186819.1"/>
    <property type="molecule type" value="Genomic_DNA"/>
</dbReference>
<feature type="domain" description="GPI inositol-deacylase PGAP1-like alpha/beta" evidence="1">
    <location>
        <begin position="223"/>
        <end position="281"/>
    </location>
</feature>
<dbReference type="InterPro" id="IPR029058">
    <property type="entry name" value="AB_hydrolase_fold"/>
</dbReference>
<protein>
    <recommendedName>
        <fullName evidence="1">GPI inositol-deacylase PGAP1-like alpha/beta domain-containing protein</fullName>
    </recommendedName>
</protein>
<reference evidence="2" key="1">
    <citation type="submission" date="2021-09" db="EMBL/GenBank/DDBJ databases">
        <authorList>
            <person name="Wu T."/>
            <person name="Guo S.Z."/>
        </authorList>
    </citation>
    <scope>NUCLEOTIDE SEQUENCE</scope>
    <source>
        <strain evidence="2">RSS-23</strain>
    </source>
</reference>
<dbReference type="PANTHER" id="PTHR37946">
    <property type="entry name" value="SLL1969 PROTEIN"/>
    <property type="match status" value="1"/>
</dbReference>
<comment type="caution">
    <text evidence="2">The sequence shown here is derived from an EMBL/GenBank/DDBJ whole genome shotgun (WGS) entry which is preliminary data.</text>
</comment>
<organism evidence="2 3">
    <name type="scientific">Thermomonas beijingensis</name>
    <dbReference type="NCBI Taxonomy" id="2872701"/>
    <lineage>
        <taxon>Bacteria</taxon>
        <taxon>Pseudomonadati</taxon>
        <taxon>Pseudomonadota</taxon>
        <taxon>Gammaproteobacteria</taxon>
        <taxon>Lysobacterales</taxon>
        <taxon>Lysobacteraceae</taxon>
        <taxon>Thermomonas</taxon>
    </lineage>
</organism>
<dbReference type="RefSeq" id="WP_223629497.1">
    <property type="nucleotide sequence ID" value="NZ_JAIQDJ010000007.1"/>
</dbReference>
<dbReference type="SUPFAM" id="SSF53474">
    <property type="entry name" value="alpha/beta-Hydrolases"/>
    <property type="match status" value="1"/>
</dbReference>
<keyword evidence="3" id="KW-1185">Reference proteome</keyword>
<sequence length="403" mass="42583">MTTPAASPATTPLVPSTAPLGDDLRGLLRLLLQAITATSGLAEHVHANVLGVPSRLLGAPTRARTRGIAGLAYASVRTTSQWLGGGLDAALAKLPLAAQTGTRSARREALLAALNGVLGDHLQASSNSLALSACLRSNGQVLPLDDAAWPASLPFATPKLLVQVHGLCMNDLQWRQQGHDHGAQLAAEHGYTPVHLHYNSGLSIASNGEAFAQLLQQLLARWPVPMERFAILGHSMGGLVTRAAILHASRNAQAWLQQLDQVVFLGTPHHGAPLERAGHLLQHTLGLTPWTAPFTGIGRLRSIGIQDLRHGSIGAPNADYPPLPAGLRAYAVAASTQAIAAGRGGRYPRGDGLVPIASALGEHRDPRRNLRIPKAHQYLVAGTGHIGLLSSIEVYQQLRRWLA</sequence>
<proteinExistence type="predicted"/>
<dbReference type="Gene3D" id="3.40.50.1820">
    <property type="entry name" value="alpha/beta hydrolase"/>
    <property type="match status" value="1"/>
</dbReference>
<evidence type="ECO:0000259" key="1">
    <source>
        <dbReference type="Pfam" id="PF07819"/>
    </source>
</evidence>
<evidence type="ECO:0000313" key="2">
    <source>
        <dbReference type="EMBL" id="MBZ4186819.1"/>
    </source>
</evidence>
<dbReference type="PANTHER" id="PTHR37946:SF1">
    <property type="entry name" value="SLL1969 PROTEIN"/>
    <property type="match status" value="1"/>
</dbReference>
<name>A0ABS7TG29_9GAMM</name>
<evidence type="ECO:0000313" key="3">
    <source>
        <dbReference type="Proteomes" id="UP001430290"/>
    </source>
</evidence>
<gene>
    <name evidence="2" type="ORF">K7B09_10865</name>
</gene>
<dbReference type="Pfam" id="PF07819">
    <property type="entry name" value="PGAP1"/>
    <property type="match status" value="1"/>
</dbReference>
<accession>A0ABS7TG29</accession>
<dbReference type="Proteomes" id="UP001430290">
    <property type="component" value="Unassembled WGS sequence"/>
</dbReference>